<dbReference type="InterPro" id="IPR014729">
    <property type="entry name" value="Rossmann-like_a/b/a_fold"/>
</dbReference>
<dbReference type="RefSeq" id="WP_326927489.1">
    <property type="nucleotide sequence ID" value="NZ_CP123443.1"/>
</dbReference>
<dbReference type="InterPro" id="IPR024107">
    <property type="entry name" value="Tyr-tRNA-ligase_bac_1"/>
</dbReference>
<dbReference type="PANTHER" id="PTHR11766:SF0">
    <property type="entry name" value="TYROSINE--TRNA LIGASE, MITOCHONDRIAL"/>
    <property type="match status" value="1"/>
</dbReference>
<accession>A0ABY8MH56</accession>
<feature type="binding site" evidence="8">
    <location>
        <position position="254"/>
    </location>
    <ligand>
        <name>ATP</name>
        <dbReference type="ChEBI" id="CHEBI:30616"/>
    </ligand>
</feature>
<dbReference type="Gene3D" id="3.40.50.620">
    <property type="entry name" value="HUPs"/>
    <property type="match status" value="1"/>
</dbReference>
<feature type="binding site" evidence="8">
    <location>
        <position position="37"/>
    </location>
    <ligand>
        <name>L-tyrosine</name>
        <dbReference type="ChEBI" id="CHEBI:58315"/>
    </ligand>
</feature>
<feature type="binding site" evidence="8">
    <location>
        <position position="172"/>
    </location>
    <ligand>
        <name>L-tyrosine</name>
        <dbReference type="ChEBI" id="CHEBI:58315"/>
    </ligand>
</feature>
<evidence type="ECO:0000256" key="4">
    <source>
        <dbReference type="ARBA" id="ARBA00022884"/>
    </source>
</evidence>
<dbReference type="Gene3D" id="1.10.240.10">
    <property type="entry name" value="Tyrosyl-Transfer RNA Synthetase"/>
    <property type="match status" value="1"/>
</dbReference>
<sequence>MSATELTDELQQRGLIQQCSNLPALTKRLERGSLPFYLGIDPTAPSLHCGHLLPVLLAKRLALSGHRPLMLVGSGTAKIGDPSGKTEMRKMLSKEDIDANAKAIQKQLEMVFADCPEDAQPVWLNNADWLDGLNYIEFLRDIGCHFSVNRMLSFESCKQRLERGLSFIEFNYQLLQSYDYLKLFQQYGCLLQIGGDDQWGNMVSGIDLIRRYSFLQDGEEGRLPNESEEVVEDLLPKALTVPLVTTSNGKKMGKTEQGAVFIDSKLTSPFDFFQYWRNCTDQDVKKFLLLFSFLPLAEIAELCRESGAALNKAKEVLAYEMCRTIHGQMAADQALATAKTSFGGSPAASISNMPGTELEAARLDAGIELVSLYVEAGLCASRNEARRLIQGGGAGLNGRKIENVEQQVTTADLEDGRLLLKAGKKRFFRFSVM</sequence>
<evidence type="ECO:0000259" key="9">
    <source>
        <dbReference type="Pfam" id="PF22421"/>
    </source>
</evidence>
<name>A0ABY8MH56_9SPIO</name>
<dbReference type="PRINTS" id="PR01040">
    <property type="entry name" value="TRNASYNTHTYR"/>
</dbReference>
<evidence type="ECO:0000313" key="11">
    <source>
        <dbReference type="Proteomes" id="UP001228690"/>
    </source>
</evidence>
<comment type="subunit">
    <text evidence="8">Homodimer.</text>
</comment>
<dbReference type="InterPro" id="IPR024088">
    <property type="entry name" value="Tyr-tRNA-ligase_bac-type"/>
</dbReference>
<dbReference type="InterPro" id="IPR054608">
    <property type="entry name" value="SYY-like_C"/>
</dbReference>
<dbReference type="CDD" id="cd00805">
    <property type="entry name" value="TyrRS_core"/>
    <property type="match status" value="1"/>
</dbReference>
<evidence type="ECO:0000256" key="5">
    <source>
        <dbReference type="ARBA" id="ARBA00022917"/>
    </source>
</evidence>
<dbReference type="PANTHER" id="PTHR11766">
    <property type="entry name" value="TYROSYL-TRNA SYNTHETASE"/>
    <property type="match status" value="1"/>
</dbReference>
<evidence type="ECO:0000256" key="1">
    <source>
        <dbReference type="ARBA" id="ARBA00022598"/>
    </source>
</evidence>
<feature type="binding site" evidence="8">
    <location>
        <position position="176"/>
    </location>
    <ligand>
        <name>L-tyrosine</name>
        <dbReference type="ChEBI" id="CHEBI:58315"/>
    </ligand>
</feature>
<comment type="caution">
    <text evidence="8">Lacks conserved residue(s) required for the propagation of feature annotation.</text>
</comment>
<proteinExistence type="inferred from homology"/>
<comment type="function">
    <text evidence="8">Catalyzes the attachment of tyrosine to tRNA(Tyr) in a two-step reaction: tyrosine is first activated by ATP to form Tyr-AMP and then transferred to the acceptor end of tRNA(Tyr).</text>
</comment>
<keyword evidence="2 8" id="KW-0547">Nucleotide-binding</keyword>
<gene>
    <name evidence="8 10" type="primary">tyrS</name>
    <name evidence="10" type="ORF">P0082_00180</name>
</gene>
<evidence type="ECO:0000256" key="8">
    <source>
        <dbReference type="HAMAP-Rule" id="MF_02006"/>
    </source>
</evidence>
<keyword evidence="4" id="KW-0694">RNA-binding</keyword>
<protein>
    <recommendedName>
        <fullName evidence="8">Tyrosine--tRNA ligase</fullName>
        <ecNumber evidence="8">6.1.1.1</ecNumber>
    </recommendedName>
    <alternativeName>
        <fullName evidence="8">Tyrosyl-tRNA synthetase</fullName>
        <shortName evidence="8">TyrRS</shortName>
    </alternativeName>
</protein>
<dbReference type="SUPFAM" id="SSF55174">
    <property type="entry name" value="Alpha-L RNA-binding motif"/>
    <property type="match status" value="1"/>
</dbReference>
<dbReference type="NCBIfam" id="TIGR00234">
    <property type="entry name" value="tyrS"/>
    <property type="match status" value="1"/>
</dbReference>
<dbReference type="GO" id="GO:0004831">
    <property type="term" value="F:tyrosine-tRNA ligase activity"/>
    <property type="evidence" value="ECO:0007669"/>
    <property type="project" value="UniProtKB-EC"/>
</dbReference>
<dbReference type="Pfam" id="PF00579">
    <property type="entry name" value="tRNA-synt_1b"/>
    <property type="match status" value="1"/>
</dbReference>
<dbReference type="EMBL" id="CP123443">
    <property type="protein sequence ID" value="WGK69307.1"/>
    <property type="molecule type" value="Genomic_DNA"/>
</dbReference>
<dbReference type="InterPro" id="IPR002307">
    <property type="entry name" value="Tyr-tRNA-ligase"/>
</dbReference>
<evidence type="ECO:0000256" key="6">
    <source>
        <dbReference type="ARBA" id="ARBA00023146"/>
    </source>
</evidence>
<comment type="catalytic activity">
    <reaction evidence="7 8">
        <text>tRNA(Tyr) + L-tyrosine + ATP = L-tyrosyl-tRNA(Tyr) + AMP + diphosphate + H(+)</text>
        <dbReference type="Rhea" id="RHEA:10220"/>
        <dbReference type="Rhea" id="RHEA-COMP:9706"/>
        <dbReference type="Rhea" id="RHEA-COMP:9707"/>
        <dbReference type="ChEBI" id="CHEBI:15378"/>
        <dbReference type="ChEBI" id="CHEBI:30616"/>
        <dbReference type="ChEBI" id="CHEBI:33019"/>
        <dbReference type="ChEBI" id="CHEBI:58315"/>
        <dbReference type="ChEBI" id="CHEBI:78442"/>
        <dbReference type="ChEBI" id="CHEBI:78536"/>
        <dbReference type="ChEBI" id="CHEBI:456215"/>
        <dbReference type="EC" id="6.1.1.1"/>
    </reaction>
</comment>
<dbReference type="InterPro" id="IPR036986">
    <property type="entry name" value="S4_RNA-bd_sf"/>
</dbReference>
<dbReference type="Pfam" id="PF22421">
    <property type="entry name" value="SYY_C-terminal"/>
    <property type="match status" value="1"/>
</dbReference>
<keyword evidence="5 8" id="KW-0648">Protein biosynthesis</keyword>
<keyword evidence="3 8" id="KW-0067">ATP-binding</keyword>
<feature type="domain" description="Tyrosine--tRNA ligase SYY-like C-terminal" evidence="9">
    <location>
        <begin position="351"/>
        <end position="428"/>
    </location>
</feature>
<dbReference type="SUPFAM" id="SSF52374">
    <property type="entry name" value="Nucleotidylyl transferase"/>
    <property type="match status" value="1"/>
</dbReference>
<evidence type="ECO:0000256" key="2">
    <source>
        <dbReference type="ARBA" id="ARBA00022741"/>
    </source>
</evidence>
<dbReference type="EC" id="6.1.1.1" evidence="8"/>
<keyword evidence="1 8" id="KW-0436">Ligase</keyword>
<dbReference type="CDD" id="cd00165">
    <property type="entry name" value="S4"/>
    <property type="match status" value="1"/>
</dbReference>
<organism evidence="10 11">
    <name type="scientific">Candidatus Haliotispira prima</name>
    <dbReference type="NCBI Taxonomy" id="3034016"/>
    <lineage>
        <taxon>Bacteria</taxon>
        <taxon>Pseudomonadati</taxon>
        <taxon>Spirochaetota</taxon>
        <taxon>Spirochaetia</taxon>
        <taxon>Spirochaetales</taxon>
        <taxon>Spirochaetaceae</taxon>
        <taxon>Candidatus Haliotispira</taxon>
    </lineage>
</organism>
<evidence type="ECO:0000256" key="7">
    <source>
        <dbReference type="ARBA" id="ARBA00048248"/>
    </source>
</evidence>
<dbReference type="HAMAP" id="MF_02006">
    <property type="entry name" value="Tyr_tRNA_synth_type1"/>
    <property type="match status" value="1"/>
</dbReference>
<evidence type="ECO:0000256" key="3">
    <source>
        <dbReference type="ARBA" id="ARBA00022840"/>
    </source>
</evidence>
<dbReference type="Proteomes" id="UP001228690">
    <property type="component" value="Chromosome"/>
</dbReference>
<reference evidence="10 11" key="1">
    <citation type="submission" date="2023-04" db="EMBL/GenBank/DDBJ databases">
        <title>Spirochaete genome identified in red abalone sample constitutes a novel genus.</title>
        <authorList>
            <person name="Sharma S.P."/>
            <person name="Purcell C.M."/>
            <person name="Hyde J.R."/>
            <person name="Severin A.J."/>
        </authorList>
    </citation>
    <scope>NUCLEOTIDE SEQUENCE [LARGE SCALE GENOMIC DNA]</scope>
    <source>
        <strain evidence="10 11">SP-2023</strain>
    </source>
</reference>
<dbReference type="PROSITE" id="PS00178">
    <property type="entry name" value="AA_TRNA_LIGASE_I"/>
    <property type="match status" value="1"/>
</dbReference>
<dbReference type="Gene3D" id="3.10.290.10">
    <property type="entry name" value="RNA-binding S4 domain"/>
    <property type="match status" value="1"/>
</dbReference>
<keyword evidence="11" id="KW-1185">Reference proteome</keyword>
<comment type="subcellular location">
    <subcellularLocation>
        <location evidence="8">Cytoplasm</location>
    </subcellularLocation>
</comment>
<evidence type="ECO:0000313" key="10">
    <source>
        <dbReference type="EMBL" id="WGK69307.1"/>
    </source>
</evidence>
<comment type="similarity">
    <text evidence="8">Belongs to the class-I aminoacyl-tRNA synthetase family. TyrS type 1 subfamily.</text>
</comment>
<keyword evidence="8" id="KW-0963">Cytoplasm</keyword>
<dbReference type="InterPro" id="IPR001412">
    <property type="entry name" value="aa-tRNA-synth_I_CS"/>
</dbReference>
<keyword evidence="6 8" id="KW-0030">Aminoacyl-tRNA synthetase</keyword>
<feature type="short sequence motif" description="'KMSKS' region" evidence="8">
    <location>
        <begin position="251"/>
        <end position="255"/>
    </location>
</feature>
<dbReference type="InterPro" id="IPR002305">
    <property type="entry name" value="aa-tRNA-synth_Ic"/>
</dbReference>